<gene>
    <name evidence="7" type="ORF">GW779_00925</name>
    <name evidence="6" type="ORF">GW910_00665</name>
</gene>
<dbReference type="PANTHER" id="PTHR36450">
    <property type="entry name" value="THIOREDOXIN"/>
    <property type="match status" value="1"/>
</dbReference>
<dbReference type="Gene3D" id="3.40.30.10">
    <property type="entry name" value="Glutaredoxin"/>
    <property type="match status" value="1"/>
</dbReference>
<dbReference type="Proteomes" id="UP000738826">
    <property type="component" value="Unassembled WGS sequence"/>
</dbReference>
<dbReference type="InterPro" id="IPR012336">
    <property type="entry name" value="Thioredoxin-like_fold"/>
</dbReference>
<feature type="disulfide bond" description="Redox-active" evidence="4">
    <location>
        <begin position="10"/>
        <end position="13"/>
    </location>
</feature>
<comment type="function">
    <text evidence="2">Does not function as a glutathione-disulfide oxidoreductase in the presence of glutathione and glutathione reductase. Has low thioredoxin activity in vitro.</text>
</comment>
<evidence type="ECO:0000256" key="4">
    <source>
        <dbReference type="PIRSR" id="PIRSR037031-51"/>
    </source>
</evidence>
<evidence type="ECO:0000313" key="7">
    <source>
        <dbReference type="EMBL" id="NCS90976.1"/>
    </source>
</evidence>
<dbReference type="EMBL" id="JAACQH010000013">
    <property type="protein sequence ID" value="NCS90976.1"/>
    <property type="molecule type" value="Genomic_DNA"/>
</dbReference>
<evidence type="ECO:0000259" key="5">
    <source>
        <dbReference type="Pfam" id="PF13192"/>
    </source>
</evidence>
<comment type="similarity">
    <text evidence="1 2">Belongs to the glutaredoxin family.</text>
</comment>
<comment type="caution">
    <text evidence="6">The sequence shown here is derived from an EMBL/GenBank/DDBJ whole genome shotgun (WGS) entry which is preliminary data.</text>
</comment>
<dbReference type="Proteomes" id="UP000768163">
    <property type="component" value="Unassembled WGS sequence"/>
</dbReference>
<dbReference type="SUPFAM" id="SSF52833">
    <property type="entry name" value="Thioredoxin-like"/>
    <property type="match status" value="1"/>
</dbReference>
<evidence type="ECO:0000256" key="3">
    <source>
        <dbReference type="PIRSR" id="PIRSR037031-50"/>
    </source>
</evidence>
<keyword evidence="4" id="KW-1015">Disulfide bond</keyword>
<keyword evidence="2" id="KW-0813">Transport</keyword>
<evidence type="ECO:0000313" key="8">
    <source>
        <dbReference type="Proteomes" id="UP000768163"/>
    </source>
</evidence>
<evidence type="ECO:0000256" key="1">
    <source>
        <dbReference type="ARBA" id="ARBA00007787"/>
    </source>
</evidence>
<dbReference type="PANTHER" id="PTHR36450:SF1">
    <property type="entry name" value="THIOREDOXIN"/>
    <property type="match status" value="1"/>
</dbReference>
<feature type="active site" description="Nucleophile" evidence="3">
    <location>
        <position position="10"/>
    </location>
</feature>
<dbReference type="AlphaFoldDB" id="A0A8J7YTZ2"/>
<dbReference type="PIRSF" id="PIRSF037031">
    <property type="entry name" value="Redox_disulphide_2"/>
    <property type="match status" value="1"/>
</dbReference>
<dbReference type="NCBIfam" id="TIGR00412">
    <property type="entry name" value="redox_disulf_2"/>
    <property type="match status" value="1"/>
</dbReference>
<keyword evidence="2 4" id="KW-0676">Redox-active center</keyword>
<dbReference type="Pfam" id="PF13192">
    <property type="entry name" value="Thioredoxin_3"/>
    <property type="match status" value="1"/>
</dbReference>
<sequence>MKIEILGRGCMKCAKVYENVKKAAGDLGVDADIEKVEDMDKIINYGVMMTPALVIDGKIKANGRIPNIDEIKKWIKE</sequence>
<protein>
    <recommendedName>
        <fullName evidence="2">Thioredoxin</fullName>
    </recommendedName>
</protein>
<organism evidence="6 8">
    <name type="scientific">Candidatus Altarchaeum hamiconexum</name>
    <dbReference type="NCBI Taxonomy" id="1803513"/>
    <lineage>
        <taxon>Archaea</taxon>
        <taxon>Candidatus Altarchaeota</taxon>
        <taxon>Candidatus Altiarchaeia</taxon>
        <taxon>Candidatus Altarchaeales</taxon>
        <taxon>Candidatus Altarchaeaceae</taxon>
        <taxon>Candidatus Altarchaeum</taxon>
    </lineage>
</organism>
<dbReference type="InterPro" id="IPR036249">
    <property type="entry name" value="Thioredoxin-like_sf"/>
</dbReference>
<keyword evidence="2" id="KW-0249">Electron transport</keyword>
<dbReference type="EMBL" id="JAACVF010000016">
    <property type="protein sequence ID" value="NCN64582.1"/>
    <property type="molecule type" value="Genomic_DNA"/>
</dbReference>
<feature type="active site" description="Nucleophile" evidence="3">
    <location>
        <position position="13"/>
    </location>
</feature>
<dbReference type="InterPro" id="IPR005243">
    <property type="entry name" value="THIRX-like_proc"/>
</dbReference>
<accession>A0A8J7YTZ2</accession>
<reference evidence="6" key="1">
    <citation type="submission" date="2019-11" db="EMBL/GenBank/DDBJ databases">
        <title>Lipid analysis of CO2-rich subsurface aquifers suggests an autotrophy-based deep biosphere with lysolipids enriched in CPR bacteria.</title>
        <authorList>
            <person name="Probst A.J."/>
            <person name="Elling F.J."/>
            <person name="Castelle C.J."/>
            <person name="Zhu Q."/>
            <person name="Elvert M."/>
            <person name="Birarda G."/>
            <person name="Holman H.-Y."/>
            <person name="Lane K.R."/>
            <person name="Ladd B."/>
            <person name="Ryan M.C."/>
            <person name="Woyke T."/>
            <person name="Hinrichs K.-U."/>
            <person name="Banfield J.F."/>
        </authorList>
    </citation>
    <scope>NUCLEOTIDE SEQUENCE</scope>
    <source>
        <strain evidence="6">CG_2015-01_33_1645</strain>
        <strain evidence="7">CG_2015-04_33_537</strain>
    </source>
</reference>
<evidence type="ECO:0000313" key="6">
    <source>
        <dbReference type="EMBL" id="NCN64582.1"/>
    </source>
</evidence>
<name>A0A8J7YTZ2_9ARCH</name>
<proteinExistence type="inferred from homology"/>
<feature type="domain" description="Thioredoxin-like fold" evidence="5">
    <location>
        <begin position="1"/>
        <end position="76"/>
    </location>
</feature>
<evidence type="ECO:0000256" key="2">
    <source>
        <dbReference type="PIRNR" id="PIRNR037031"/>
    </source>
</evidence>